<evidence type="ECO:0000313" key="3">
    <source>
        <dbReference type="EMBL" id="KZS88062.1"/>
    </source>
</evidence>
<feature type="compositionally biased region" description="Pro residues" evidence="1">
    <location>
        <begin position="85"/>
        <end position="94"/>
    </location>
</feature>
<evidence type="ECO:0000256" key="1">
    <source>
        <dbReference type="SAM" id="MobiDB-lite"/>
    </source>
</evidence>
<keyword evidence="2" id="KW-0472">Membrane</keyword>
<dbReference type="AlphaFoldDB" id="A0A164NUT1"/>
<name>A0A164NUT1_9AGAM</name>
<feature type="compositionally biased region" description="Acidic residues" evidence="1">
    <location>
        <begin position="337"/>
        <end position="346"/>
    </location>
</feature>
<feature type="region of interest" description="Disordered" evidence="1">
    <location>
        <begin position="318"/>
        <end position="349"/>
    </location>
</feature>
<feature type="region of interest" description="Disordered" evidence="1">
    <location>
        <begin position="404"/>
        <end position="428"/>
    </location>
</feature>
<feature type="compositionally biased region" description="Basic and acidic residues" evidence="1">
    <location>
        <begin position="406"/>
        <end position="416"/>
    </location>
</feature>
<accession>A0A164NUT1</accession>
<proteinExistence type="predicted"/>
<reference evidence="3 4" key="1">
    <citation type="journal article" date="2016" name="Mol. Biol. Evol.">
        <title>Comparative Genomics of Early-Diverging Mushroom-Forming Fungi Provides Insights into the Origins of Lignocellulose Decay Capabilities.</title>
        <authorList>
            <person name="Nagy L.G."/>
            <person name="Riley R."/>
            <person name="Tritt A."/>
            <person name="Adam C."/>
            <person name="Daum C."/>
            <person name="Floudas D."/>
            <person name="Sun H."/>
            <person name="Yadav J.S."/>
            <person name="Pangilinan J."/>
            <person name="Larsson K.H."/>
            <person name="Matsuura K."/>
            <person name="Barry K."/>
            <person name="Labutti K."/>
            <person name="Kuo R."/>
            <person name="Ohm R.A."/>
            <person name="Bhattacharya S.S."/>
            <person name="Shirouzu T."/>
            <person name="Yoshinaga Y."/>
            <person name="Martin F.M."/>
            <person name="Grigoriev I.V."/>
            <person name="Hibbett D.S."/>
        </authorList>
    </citation>
    <scope>NUCLEOTIDE SEQUENCE [LARGE SCALE GENOMIC DNA]</scope>
    <source>
        <strain evidence="3 4">HHB9708</strain>
    </source>
</reference>
<feature type="region of interest" description="Disordered" evidence="1">
    <location>
        <begin position="34"/>
        <end position="111"/>
    </location>
</feature>
<feature type="compositionally biased region" description="Low complexity" evidence="1">
    <location>
        <begin position="321"/>
        <end position="336"/>
    </location>
</feature>
<keyword evidence="2" id="KW-1133">Transmembrane helix</keyword>
<feature type="compositionally biased region" description="Basic and acidic residues" evidence="1">
    <location>
        <begin position="52"/>
        <end position="67"/>
    </location>
</feature>
<evidence type="ECO:0000313" key="4">
    <source>
        <dbReference type="Proteomes" id="UP000076722"/>
    </source>
</evidence>
<organism evidence="3 4">
    <name type="scientific">Sistotremastrum niveocremeum HHB9708</name>
    <dbReference type="NCBI Taxonomy" id="1314777"/>
    <lineage>
        <taxon>Eukaryota</taxon>
        <taxon>Fungi</taxon>
        <taxon>Dikarya</taxon>
        <taxon>Basidiomycota</taxon>
        <taxon>Agaricomycotina</taxon>
        <taxon>Agaricomycetes</taxon>
        <taxon>Sistotremastrales</taxon>
        <taxon>Sistotremastraceae</taxon>
        <taxon>Sertulicium</taxon>
        <taxon>Sertulicium niveocremeum</taxon>
    </lineage>
</organism>
<dbReference type="OrthoDB" id="2425321at2759"/>
<gene>
    <name evidence="3" type="ORF">SISNIDRAFT_490416</name>
</gene>
<evidence type="ECO:0000256" key="2">
    <source>
        <dbReference type="SAM" id="Phobius"/>
    </source>
</evidence>
<keyword evidence="4" id="KW-1185">Reference proteome</keyword>
<feature type="region of interest" description="Disordered" evidence="1">
    <location>
        <begin position="240"/>
        <end position="260"/>
    </location>
</feature>
<dbReference type="SUPFAM" id="SSF47769">
    <property type="entry name" value="SAM/Pointed domain"/>
    <property type="match status" value="1"/>
</dbReference>
<dbReference type="Proteomes" id="UP000076722">
    <property type="component" value="Unassembled WGS sequence"/>
</dbReference>
<protein>
    <submittedName>
        <fullName evidence="3">Uncharacterized protein</fullName>
    </submittedName>
</protein>
<sequence>MASTTSTTPSARSRSNSTHAYAIVTTSTALLTRSNSTNVKLPQHHYTPISPGKERHPPIPRRTDYYRRSAHRHTKSLSSVYRAPPSLPPPPPSPLTESISKSSQLSTGTSEDDINLALGKNVIRSRPGFRRAETLPSFSSTASGLKPVIKLPDNPYSWTHLDLSSYLTSQGHPVLSRHIVTHEISGRALLALSPSSLPSNLTDVLSSDVIEGLLEEARKLRLSALKSRIWGLEVTQTKREEADENSGIAYDPESPTKRGRVRDVVDSIEKKTFETPRSNRSSISSITDVDENTVTVKRKPLQPVNAAIAPPVFISSERRASLPGSDDGSQSSSFSDSEGETTDVESPDLFGTPFFAFDDAKVHPPLLDDILGDESEEPVKSHSVGVKTWQDDALLLTAHRIPFTPAKDKDDDHPTRDASAGLRQPSKQMQDTAIQFDGMDCGLKSQTQTPLLYKRDFSCQTDDVPVFSPSPSIEIRSLKQRILELERKLDEVEAAPIRSSSQPADPVRALSDLTSLGISRYLMLAGLGICAIVTQAAIKKIARRT</sequence>
<feature type="transmembrane region" description="Helical" evidence="2">
    <location>
        <begin position="518"/>
        <end position="538"/>
    </location>
</feature>
<dbReference type="InterPro" id="IPR013761">
    <property type="entry name" value="SAM/pointed_sf"/>
</dbReference>
<feature type="compositionally biased region" description="Polar residues" evidence="1">
    <location>
        <begin position="96"/>
        <end position="109"/>
    </location>
</feature>
<dbReference type="EMBL" id="KV419440">
    <property type="protein sequence ID" value="KZS88062.1"/>
    <property type="molecule type" value="Genomic_DNA"/>
</dbReference>
<keyword evidence="2" id="KW-0812">Transmembrane</keyword>